<proteinExistence type="predicted"/>
<reference evidence="1 2" key="1">
    <citation type="submission" date="2023-10" db="EMBL/GenBank/DDBJ databases">
        <title>179-bfca-hs.</title>
        <authorList>
            <person name="Miliotis G."/>
            <person name="Sengupta P."/>
            <person name="Hameed A."/>
            <person name="Chuvochina M."/>
            <person name="Mcdonagh F."/>
            <person name="Simpson A.C."/>
            <person name="Singh N.K."/>
            <person name="Rekha P.D."/>
            <person name="Raman K."/>
            <person name="Hugenholtz P."/>
            <person name="Venkateswaran K."/>
        </authorList>
    </citation>
    <scope>NUCLEOTIDE SEQUENCE [LARGE SCALE GENOMIC DNA]</scope>
    <source>
        <strain evidence="1 2">179-BFC-A-HS</strain>
    </source>
</reference>
<sequence>MESRHTQNELSYEMDNFGLVFSTLNNQYDQQTALDMMRKYCLQTTNENMQRIGLEFLYLNGYFADLKRLININLSLSNPRNRAWASVYQLNVHRREYGWNVEILKRLRQIKIDDPDLKCVIEFTRASVHFDMKQFGKVGNFLEMQPRLFNNVQDSFMLACFQIRFSQYLFMYHWSRNELIMARKYAFRALTQTFSEPTKAAIHTNLGLTYTFDTYQQGMYHFQEALKLARKHRAQQTIDAIKTYNIPFLSAHFGKPEGITTTDSSEQAHLEIAKGNVAQAIAILENLSMDSPYNLYYMGLAKQDKDLLMQSYNYFIEKQRDLFFARLPLRAMQRLFNDFV</sequence>
<dbReference type="RefSeq" id="WP_306065642.1">
    <property type="nucleotide sequence ID" value="NZ_JAROCA020000001.1"/>
</dbReference>
<accession>A0ABU5CFG1</accession>
<gene>
    <name evidence="1" type="ORF">P5G51_003405</name>
</gene>
<keyword evidence="1" id="KW-0675">Receptor</keyword>
<keyword evidence="2" id="KW-1185">Reference proteome</keyword>
<dbReference type="NCBIfam" id="NF038310">
    <property type="entry name" value="lysogeny_AimR"/>
    <property type="match status" value="1"/>
</dbReference>
<evidence type="ECO:0000313" key="2">
    <source>
        <dbReference type="Proteomes" id="UP001228376"/>
    </source>
</evidence>
<comment type="caution">
    <text evidence="1">The sequence shown here is derived from an EMBL/GenBank/DDBJ whole genome shotgun (WGS) entry which is preliminary data.</text>
</comment>
<name>A0ABU5CFG1_9BACI</name>
<dbReference type="Pfam" id="PF22871">
    <property type="entry name" value="AimR"/>
    <property type="match status" value="1"/>
</dbReference>
<dbReference type="Proteomes" id="UP001228376">
    <property type="component" value="Unassembled WGS sequence"/>
</dbReference>
<dbReference type="EMBL" id="JAROCA020000001">
    <property type="protein sequence ID" value="MDY0404579.1"/>
    <property type="molecule type" value="Genomic_DNA"/>
</dbReference>
<dbReference type="InterPro" id="IPR011990">
    <property type="entry name" value="TPR-like_helical_dom_sf"/>
</dbReference>
<dbReference type="InterPro" id="IPR047705">
    <property type="entry name" value="AimR-like"/>
</dbReference>
<protein>
    <submittedName>
        <fullName evidence="1">AimR family lysis-lysogeny pheromone receptor</fullName>
    </submittedName>
</protein>
<evidence type="ECO:0000313" key="1">
    <source>
        <dbReference type="EMBL" id="MDY0404579.1"/>
    </source>
</evidence>
<organism evidence="1 2">
    <name type="scientific">Tigheibacillus jepli</name>
    <dbReference type="NCBI Taxonomy" id="3035914"/>
    <lineage>
        <taxon>Bacteria</taxon>
        <taxon>Bacillati</taxon>
        <taxon>Bacillota</taxon>
        <taxon>Bacilli</taxon>
        <taxon>Bacillales</taxon>
        <taxon>Bacillaceae</taxon>
        <taxon>Tigheibacillus</taxon>
    </lineage>
</organism>
<dbReference type="Gene3D" id="1.25.40.10">
    <property type="entry name" value="Tetratricopeptide repeat domain"/>
    <property type="match status" value="1"/>
</dbReference>